<dbReference type="InterPro" id="IPR002575">
    <property type="entry name" value="Aminoglycoside_PTrfase"/>
</dbReference>
<dbReference type="GO" id="GO:0004672">
    <property type="term" value="F:protein kinase activity"/>
    <property type="evidence" value="ECO:0007669"/>
    <property type="project" value="InterPro"/>
</dbReference>
<dbReference type="InterPro" id="IPR008266">
    <property type="entry name" value="Tyr_kinase_AS"/>
</dbReference>
<proteinExistence type="predicted"/>
<name>A0A9W8JQ06_9AGAR</name>
<dbReference type="InterPro" id="IPR011009">
    <property type="entry name" value="Kinase-like_dom_sf"/>
</dbReference>
<evidence type="ECO:0000313" key="2">
    <source>
        <dbReference type="EMBL" id="KAJ3500362.1"/>
    </source>
</evidence>
<dbReference type="Gene3D" id="3.90.1200.10">
    <property type="match status" value="1"/>
</dbReference>
<feature type="domain" description="Aminoglycoside phosphotransferase" evidence="1">
    <location>
        <begin position="26"/>
        <end position="87"/>
    </location>
</feature>
<evidence type="ECO:0000313" key="3">
    <source>
        <dbReference type="Proteomes" id="UP001148786"/>
    </source>
</evidence>
<sequence length="127" mass="14386">MTAGWLQHCAGLMDEMGENGNYDPTALPATPPFPGNGDERLVFVHGDLSPSNILLSDDGVLWLIDWADAGYYPEWMEAVAAWQYGGHSRSWRCLLWFVVGPRPAVQDWWSFFQNVIGRYAFGYASYY</sequence>
<dbReference type="InterPro" id="IPR051678">
    <property type="entry name" value="AGP_Transferase"/>
</dbReference>
<dbReference type="OrthoDB" id="3055441at2759"/>
<dbReference type="SUPFAM" id="SSF56112">
    <property type="entry name" value="Protein kinase-like (PK-like)"/>
    <property type="match status" value="1"/>
</dbReference>
<keyword evidence="3" id="KW-1185">Reference proteome</keyword>
<organism evidence="2 3">
    <name type="scientific">Agrocybe chaxingu</name>
    <dbReference type="NCBI Taxonomy" id="84603"/>
    <lineage>
        <taxon>Eukaryota</taxon>
        <taxon>Fungi</taxon>
        <taxon>Dikarya</taxon>
        <taxon>Basidiomycota</taxon>
        <taxon>Agaricomycotina</taxon>
        <taxon>Agaricomycetes</taxon>
        <taxon>Agaricomycetidae</taxon>
        <taxon>Agaricales</taxon>
        <taxon>Agaricineae</taxon>
        <taxon>Strophariaceae</taxon>
        <taxon>Agrocybe</taxon>
    </lineage>
</organism>
<dbReference type="AlphaFoldDB" id="A0A9W8JQ06"/>
<reference evidence="2" key="1">
    <citation type="submission" date="2022-07" db="EMBL/GenBank/DDBJ databases">
        <title>Genome Sequence of Agrocybe chaxingu.</title>
        <authorList>
            <person name="Buettner E."/>
        </authorList>
    </citation>
    <scope>NUCLEOTIDE SEQUENCE</scope>
    <source>
        <strain evidence="2">MP-N11</strain>
    </source>
</reference>
<dbReference type="EMBL" id="JANKHO010001618">
    <property type="protein sequence ID" value="KAJ3500362.1"/>
    <property type="molecule type" value="Genomic_DNA"/>
</dbReference>
<dbReference type="PANTHER" id="PTHR21310">
    <property type="entry name" value="AMINOGLYCOSIDE PHOSPHOTRANSFERASE-RELATED-RELATED"/>
    <property type="match status" value="1"/>
</dbReference>
<dbReference type="PANTHER" id="PTHR21310:SF15">
    <property type="entry name" value="AMINOGLYCOSIDE PHOSPHOTRANSFERASE DOMAIN-CONTAINING PROTEIN"/>
    <property type="match status" value="1"/>
</dbReference>
<gene>
    <name evidence="2" type="ORF">NLJ89_g9832</name>
</gene>
<dbReference type="PROSITE" id="PS00109">
    <property type="entry name" value="PROTEIN_KINASE_TYR"/>
    <property type="match status" value="1"/>
</dbReference>
<dbReference type="Pfam" id="PF01636">
    <property type="entry name" value="APH"/>
    <property type="match status" value="1"/>
</dbReference>
<protein>
    <recommendedName>
        <fullName evidence="1">Aminoglycoside phosphotransferase domain-containing protein</fullName>
    </recommendedName>
</protein>
<dbReference type="Proteomes" id="UP001148786">
    <property type="component" value="Unassembled WGS sequence"/>
</dbReference>
<evidence type="ECO:0000259" key="1">
    <source>
        <dbReference type="Pfam" id="PF01636"/>
    </source>
</evidence>
<comment type="caution">
    <text evidence="2">The sequence shown here is derived from an EMBL/GenBank/DDBJ whole genome shotgun (WGS) entry which is preliminary data.</text>
</comment>
<accession>A0A9W8JQ06</accession>